<dbReference type="NCBIfam" id="NF001454">
    <property type="entry name" value="PRK00315.1"/>
    <property type="match status" value="1"/>
</dbReference>
<evidence type="ECO:0000256" key="9">
    <source>
        <dbReference type="ARBA" id="ARBA00023065"/>
    </source>
</evidence>
<keyword evidence="8 11" id="KW-1133">Transmembrane helix</keyword>
<evidence type="ECO:0000256" key="1">
    <source>
        <dbReference type="ARBA" id="ARBA00022448"/>
    </source>
</evidence>
<dbReference type="Pfam" id="PF02669">
    <property type="entry name" value="KdpC"/>
    <property type="match status" value="1"/>
</dbReference>
<gene>
    <name evidence="11" type="primary">kdpC</name>
    <name evidence="13" type="ORF">DFH01_12740</name>
</gene>
<keyword evidence="7 11" id="KW-0630">Potassium</keyword>
<keyword evidence="5 11" id="KW-0547">Nucleotide-binding</keyword>
<dbReference type="PANTHER" id="PTHR30042">
    <property type="entry name" value="POTASSIUM-TRANSPORTING ATPASE C CHAIN"/>
    <property type="match status" value="1"/>
</dbReference>
<dbReference type="NCBIfam" id="TIGR00681">
    <property type="entry name" value="kdpC"/>
    <property type="match status" value="1"/>
</dbReference>
<comment type="function">
    <text evidence="11">Part of the high-affinity ATP-driven potassium transport (or Kdp) system, which catalyzes the hydrolysis of ATP coupled with the electrogenic transport of potassium into the cytoplasm. This subunit acts as a catalytic chaperone that increases the ATP-binding affinity of the ATP-hydrolyzing subunit KdpB by the formation of a transient KdpB/KdpC/ATP ternary complex.</text>
</comment>
<sequence length="195" mass="20287">MMTILRPAIALVVLFTLLLGLAAPLAFTSVAGVVFPTQAGGSLVERDGRVVGSALLGQNFASERYFQPRPSATTEADAENEGSPRAVPYNAATSAASQLGPTSAALLDAVKERIAAYGGGPVPADAVTASGSGLDPHISPENGARQVRRIAQARGLPEERLLELVAQHTEGRQFGLLGEPRVNVLRLNVALDALR</sequence>
<dbReference type="HAMAP" id="MF_00276">
    <property type="entry name" value="KdpC"/>
    <property type="match status" value="1"/>
</dbReference>
<keyword evidence="10 11" id="KW-0472">Membrane</keyword>
<evidence type="ECO:0000256" key="4">
    <source>
        <dbReference type="ARBA" id="ARBA00022692"/>
    </source>
</evidence>
<evidence type="ECO:0000313" key="14">
    <source>
        <dbReference type="Proteomes" id="UP000245765"/>
    </source>
</evidence>
<organism evidence="13 14">
    <name type="scientific">Falsiroseomonas bella</name>
    <dbReference type="NCBI Taxonomy" id="2184016"/>
    <lineage>
        <taxon>Bacteria</taxon>
        <taxon>Pseudomonadati</taxon>
        <taxon>Pseudomonadota</taxon>
        <taxon>Alphaproteobacteria</taxon>
        <taxon>Acetobacterales</taxon>
        <taxon>Roseomonadaceae</taxon>
        <taxon>Falsiroseomonas</taxon>
    </lineage>
</organism>
<keyword evidence="9 11" id="KW-0406">Ion transport</keyword>
<dbReference type="InterPro" id="IPR003820">
    <property type="entry name" value="KdpC"/>
</dbReference>
<dbReference type="GO" id="GO:0005524">
    <property type="term" value="F:ATP binding"/>
    <property type="evidence" value="ECO:0007669"/>
    <property type="project" value="UniProtKB-UniRule"/>
</dbReference>
<evidence type="ECO:0000256" key="2">
    <source>
        <dbReference type="ARBA" id="ARBA00022475"/>
    </source>
</evidence>
<dbReference type="AlphaFoldDB" id="A0A317FAA0"/>
<evidence type="ECO:0000256" key="11">
    <source>
        <dbReference type="HAMAP-Rule" id="MF_00276"/>
    </source>
</evidence>
<dbReference type="Proteomes" id="UP000245765">
    <property type="component" value="Unassembled WGS sequence"/>
</dbReference>
<evidence type="ECO:0000256" key="6">
    <source>
        <dbReference type="ARBA" id="ARBA00022840"/>
    </source>
</evidence>
<dbReference type="OrthoDB" id="9788285at2"/>
<dbReference type="PANTHER" id="PTHR30042:SF2">
    <property type="entry name" value="POTASSIUM-TRANSPORTING ATPASE KDPC SUBUNIT"/>
    <property type="match status" value="1"/>
</dbReference>
<keyword evidence="14" id="KW-1185">Reference proteome</keyword>
<comment type="subcellular location">
    <subcellularLocation>
        <location evidence="11">Cell membrane</location>
        <topology evidence="11">Single-pass membrane protein</topology>
    </subcellularLocation>
</comment>
<dbReference type="GO" id="GO:0008556">
    <property type="term" value="F:P-type potassium transmembrane transporter activity"/>
    <property type="evidence" value="ECO:0007669"/>
    <property type="project" value="InterPro"/>
</dbReference>
<feature type="region of interest" description="Disordered" evidence="12">
    <location>
        <begin position="66"/>
        <end position="87"/>
    </location>
</feature>
<comment type="caution">
    <text evidence="13">The sequence shown here is derived from an EMBL/GenBank/DDBJ whole genome shotgun (WGS) entry which is preliminary data.</text>
</comment>
<dbReference type="GO" id="GO:0005886">
    <property type="term" value="C:plasma membrane"/>
    <property type="evidence" value="ECO:0007669"/>
    <property type="project" value="UniProtKB-SubCell"/>
</dbReference>
<accession>A0A317FAA0</accession>
<evidence type="ECO:0000256" key="10">
    <source>
        <dbReference type="ARBA" id="ARBA00023136"/>
    </source>
</evidence>
<keyword evidence="1 11" id="KW-0813">Transport</keyword>
<dbReference type="PIRSF" id="PIRSF001296">
    <property type="entry name" value="K_ATPase_KdpC"/>
    <property type="match status" value="1"/>
</dbReference>
<evidence type="ECO:0000256" key="8">
    <source>
        <dbReference type="ARBA" id="ARBA00022989"/>
    </source>
</evidence>
<evidence type="ECO:0000256" key="3">
    <source>
        <dbReference type="ARBA" id="ARBA00022538"/>
    </source>
</evidence>
<comment type="subunit">
    <text evidence="11">The system is composed of three essential subunits: KdpA, KdpB and KdpC.</text>
</comment>
<evidence type="ECO:0000256" key="5">
    <source>
        <dbReference type="ARBA" id="ARBA00022741"/>
    </source>
</evidence>
<proteinExistence type="inferred from homology"/>
<protein>
    <recommendedName>
        <fullName evidence="11">Potassium-transporting ATPase KdpC subunit</fullName>
    </recommendedName>
    <alternativeName>
        <fullName evidence="11">ATP phosphohydrolase [potassium-transporting] C chain</fullName>
    </alternativeName>
    <alternativeName>
        <fullName evidence="11">Potassium-binding and translocating subunit C</fullName>
    </alternativeName>
    <alternativeName>
        <fullName evidence="11">Potassium-translocating ATPase C chain</fullName>
    </alternativeName>
</protein>
<keyword evidence="4 11" id="KW-0812">Transmembrane</keyword>
<dbReference type="RefSeq" id="WP_109870864.1">
    <property type="nucleotide sequence ID" value="NZ_QGNA01000003.1"/>
</dbReference>
<name>A0A317FAA0_9PROT</name>
<evidence type="ECO:0000256" key="7">
    <source>
        <dbReference type="ARBA" id="ARBA00022958"/>
    </source>
</evidence>
<evidence type="ECO:0000313" key="13">
    <source>
        <dbReference type="EMBL" id="PWS36070.1"/>
    </source>
</evidence>
<evidence type="ECO:0000256" key="12">
    <source>
        <dbReference type="SAM" id="MobiDB-lite"/>
    </source>
</evidence>
<reference evidence="14" key="1">
    <citation type="submission" date="2018-05" db="EMBL/GenBank/DDBJ databases">
        <authorList>
            <person name="Du Z."/>
            <person name="Wang X."/>
        </authorList>
    </citation>
    <scope>NUCLEOTIDE SEQUENCE [LARGE SCALE GENOMIC DNA]</scope>
    <source>
        <strain evidence="14">CQN31</strain>
    </source>
</reference>
<comment type="similarity">
    <text evidence="11">Belongs to the KdpC family.</text>
</comment>
<keyword evidence="2 11" id="KW-1003">Cell membrane</keyword>
<keyword evidence="3 11" id="KW-0633">Potassium transport</keyword>
<keyword evidence="6 11" id="KW-0067">ATP-binding</keyword>
<dbReference type="EMBL" id="QGNA01000003">
    <property type="protein sequence ID" value="PWS36070.1"/>
    <property type="molecule type" value="Genomic_DNA"/>
</dbReference>